<dbReference type="PATRIC" id="fig|749927.5.peg.3882"/>
<dbReference type="HOGENOM" id="CLU_009665_14_2_11"/>
<dbReference type="RefSeq" id="WP_013225605.1">
    <property type="nucleotide sequence ID" value="NC_014318.1"/>
</dbReference>
<keyword evidence="3" id="KW-0274">FAD</keyword>
<dbReference type="Pfam" id="PF21274">
    <property type="entry name" value="Rng_hyd_C"/>
    <property type="match status" value="1"/>
</dbReference>
<proteinExistence type="predicted"/>
<dbReference type="OrthoDB" id="4246007at2"/>
<dbReference type="GO" id="GO:0071949">
    <property type="term" value="F:FAD binding"/>
    <property type="evidence" value="ECO:0007669"/>
    <property type="project" value="InterPro"/>
</dbReference>
<dbReference type="Gene3D" id="3.40.30.120">
    <property type="match status" value="1"/>
</dbReference>
<dbReference type="InterPro" id="IPR050641">
    <property type="entry name" value="RIFMO-like"/>
</dbReference>
<dbReference type="Gene3D" id="3.30.9.10">
    <property type="entry name" value="D-Amino Acid Oxidase, subunit A, domain 2"/>
    <property type="match status" value="1"/>
</dbReference>
<sequence>MTTRVPVLISGGGIAGLTAALVLRREGGYPVLVEKHAGVSPQPKARRFNPRSTEVFRLLGLAAEVAEASAPLASFTEVLVGPTLAAARVREMTGTMRERRKQQARIPELSPGPNVLCPQVVLEPILRRAATERGVSVRLGTELVSFTQDDDGVTALLKPPDGEPYELAADYLIAADGARSPVRTALGIERSGHGHLADNLDLYFRADLTELVRERPFNLCEIDNPVASGAFLSVNGTDRWLFSTADFPEAHTLGDGDWHDLLRIVIGIPDLDVELLSRSPWESAMRVADRFRQGRVFLVGDAAHMMPPMAAAGANTAIADAANLAWKLAAALAGRAAPTLLDTYHAERHPAGYAIAEASSTVRGHVGDMLAAFTKPDNRHDDLPATMFGTQYAEGAFVPDGRGPAPVGHYAPAGRPGTRVPHAWLDATTSTVDFAGPGLTLLTGPDDERWITEASDLGLRLVKVSHQDWLAEVCLPPDGALLLRPDAIVAWHSASATPLAEALSRVLGTKVASVQPQ</sequence>
<dbReference type="eggNOG" id="COG0654">
    <property type="taxonomic scope" value="Bacteria"/>
</dbReference>
<dbReference type="Pfam" id="PF01494">
    <property type="entry name" value="FAD_binding_3"/>
    <property type="match status" value="1"/>
</dbReference>
<dbReference type="Gene3D" id="3.50.50.60">
    <property type="entry name" value="FAD/NAD(P)-binding domain"/>
    <property type="match status" value="1"/>
</dbReference>
<feature type="domain" description="FAD-binding" evidence="4">
    <location>
        <begin position="5"/>
        <end position="357"/>
    </location>
</feature>
<dbReference type="AlphaFoldDB" id="A0A0H3D5Z4"/>
<dbReference type="Proteomes" id="UP000000328">
    <property type="component" value="Chromosome"/>
</dbReference>
<dbReference type="PANTHER" id="PTHR43004:SF19">
    <property type="entry name" value="BINDING MONOOXYGENASE, PUTATIVE (JCVI)-RELATED"/>
    <property type="match status" value="1"/>
</dbReference>
<organism evidence="5 6">
    <name type="scientific">Amycolatopsis mediterranei (strain U-32)</name>
    <dbReference type="NCBI Taxonomy" id="749927"/>
    <lineage>
        <taxon>Bacteria</taxon>
        <taxon>Bacillati</taxon>
        <taxon>Actinomycetota</taxon>
        <taxon>Actinomycetes</taxon>
        <taxon>Pseudonocardiales</taxon>
        <taxon>Pseudonocardiaceae</taxon>
        <taxon>Amycolatopsis</taxon>
    </lineage>
</organism>
<evidence type="ECO:0000256" key="1">
    <source>
        <dbReference type="ARBA" id="ARBA00001974"/>
    </source>
</evidence>
<comment type="cofactor">
    <cofactor evidence="1">
        <name>FAD</name>
        <dbReference type="ChEBI" id="CHEBI:57692"/>
    </cofactor>
</comment>
<dbReference type="EMBL" id="CP002000">
    <property type="protein sequence ID" value="ADJ45533.1"/>
    <property type="molecule type" value="Genomic_DNA"/>
</dbReference>
<reference evidence="5 6" key="1">
    <citation type="journal article" date="2010" name="Cell Res.">
        <title>Complete genome sequence of the rifamycin SV-producing Amycolatopsis mediterranei U32 revealed its genetic characteristics in phylogeny and metabolism.</title>
        <authorList>
            <person name="Zhao W."/>
            <person name="Zhong Y."/>
            <person name="Yuan H."/>
            <person name="Wang J."/>
            <person name="Zheng H."/>
            <person name="Wang Y."/>
            <person name="Cen X."/>
            <person name="Xu F."/>
            <person name="Bai J."/>
            <person name="Han X."/>
            <person name="Lu G."/>
            <person name="Zhu Y."/>
            <person name="Shao Z."/>
            <person name="Yan H."/>
            <person name="Li C."/>
            <person name="Peng N."/>
            <person name="Zhang Z."/>
            <person name="Zhang Y."/>
            <person name="Lin W."/>
            <person name="Fan Y."/>
            <person name="Qin Z."/>
            <person name="Hu Y."/>
            <person name="Zhu B."/>
            <person name="Wang S."/>
            <person name="Ding X."/>
            <person name="Zhao G.P."/>
        </authorList>
    </citation>
    <scope>NUCLEOTIDE SEQUENCE [LARGE SCALE GENOMIC DNA]</scope>
    <source>
        <strain evidence="6">U-32</strain>
    </source>
</reference>
<dbReference type="GO" id="GO:0016709">
    <property type="term" value="F:oxidoreductase activity, acting on paired donors, with incorporation or reduction of molecular oxygen, NAD(P)H as one donor, and incorporation of one atom of oxygen"/>
    <property type="evidence" value="ECO:0007669"/>
    <property type="project" value="UniProtKB-ARBA"/>
</dbReference>
<evidence type="ECO:0000256" key="2">
    <source>
        <dbReference type="ARBA" id="ARBA00022630"/>
    </source>
</evidence>
<name>A0A0H3D5Z4_AMYMU</name>
<dbReference type="InterPro" id="IPR036188">
    <property type="entry name" value="FAD/NAD-bd_sf"/>
</dbReference>
<gene>
    <name evidence="5" type="ordered locus">AMED_3754</name>
</gene>
<evidence type="ECO:0000313" key="5">
    <source>
        <dbReference type="EMBL" id="ADJ45533.1"/>
    </source>
</evidence>
<evidence type="ECO:0000313" key="6">
    <source>
        <dbReference type="Proteomes" id="UP000000328"/>
    </source>
</evidence>
<dbReference type="SUPFAM" id="SSF51905">
    <property type="entry name" value="FAD/NAD(P)-binding domain"/>
    <property type="match status" value="1"/>
</dbReference>
<dbReference type="PRINTS" id="PR00420">
    <property type="entry name" value="RNGMNOXGNASE"/>
</dbReference>
<keyword evidence="2" id="KW-0285">Flavoprotein</keyword>
<evidence type="ECO:0000259" key="4">
    <source>
        <dbReference type="Pfam" id="PF01494"/>
    </source>
</evidence>
<protein>
    <submittedName>
        <fullName evidence="5">FAD-dependent oxidoreductase</fullName>
    </submittedName>
</protein>
<dbReference type="GeneID" id="92871497"/>
<accession>A0A0H3D5Z4</accession>
<dbReference type="PANTHER" id="PTHR43004">
    <property type="entry name" value="TRK SYSTEM POTASSIUM UPTAKE PROTEIN"/>
    <property type="match status" value="1"/>
</dbReference>
<dbReference type="KEGG" id="amd:AMED_3754"/>
<dbReference type="InterPro" id="IPR002938">
    <property type="entry name" value="FAD-bd"/>
</dbReference>
<evidence type="ECO:0000256" key="3">
    <source>
        <dbReference type="ARBA" id="ARBA00022827"/>
    </source>
</evidence>